<dbReference type="AlphaFoldDB" id="C1DEC8"/>
<dbReference type="PANTHER" id="PTHR12302">
    <property type="entry name" value="EBNA2 BINDING PROTEIN P100"/>
    <property type="match status" value="1"/>
</dbReference>
<evidence type="ECO:0000256" key="1">
    <source>
        <dbReference type="ARBA" id="ARBA00022722"/>
    </source>
</evidence>
<dbReference type="SMART" id="SM00318">
    <property type="entry name" value="SNc"/>
    <property type="match status" value="1"/>
</dbReference>
<evidence type="ECO:0000256" key="5">
    <source>
        <dbReference type="SAM" id="SignalP"/>
    </source>
</evidence>
<keyword evidence="1" id="KW-0540">Nuclease</keyword>
<dbReference type="KEGG" id="avn:Avin_19010"/>
<keyword evidence="5" id="KW-0732">Signal</keyword>
<proteinExistence type="predicted"/>
<dbReference type="Pfam" id="PF00565">
    <property type="entry name" value="SNase"/>
    <property type="match status" value="1"/>
</dbReference>
<evidence type="ECO:0000313" key="8">
    <source>
        <dbReference type="Proteomes" id="UP000002424"/>
    </source>
</evidence>
<evidence type="ECO:0000256" key="3">
    <source>
        <dbReference type="ARBA" id="ARBA00022801"/>
    </source>
</evidence>
<feature type="signal peptide" evidence="5">
    <location>
        <begin position="1"/>
        <end position="23"/>
    </location>
</feature>
<accession>C1DEC8</accession>
<sequence>MNKHTVTGACGVIALLFTLPLPAAEQTCRVIRVQDGDSLTCLSPARQRIEVNLADLDAPEIGQPYGQLAQLQLFRMVYNKDVKLEAVEQRRYGSKTAHVYLGETHINEELVRQGSAWANVGTEGESKLAKLEAEAKSQQRGLWGLPQNEIDPPWQWRSNRKHQLSSR</sequence>
<dbReference type="SUPFAM" id="SSF50199">
    <property type="entry name" value="Staphylococcal nuclease"/>
    <property type="match status" value="1"/>
</dbReference>
<feature type="domain" description="TNase-like" evidence="6">
    <location>
        <begin position="24"/>
        <end position="145"/>
    </location>
</feature>
<dbReference type="HOGENOM" id="CLU_046484_7_3_6"/>
<feature type="region of interest" description="Disordered" evidence="4">
    <location>
        <begin position="139"/>
        <end position="167"/>
    </location>
</feature>
<gene>
    <name evidence="7" type="ordered locus">Avin_19010</name>
</gene>
<keyword evidence="3" id="KW-0378">Hydrolase</keyword>
<dbReference type="InterPro" id="IPR016071">
    <property type="entry name" value="Staphylococal_nuclease_OB-fold"/>
</dbReference>
<dbReference type="Gene3D" id="2.40.50.90">
    <property type="match status" value="1"/>
</dbReference>
<dbReference type="GO" id="GO:0004519">
    <property type="term" value="F:endonuclease activity"/>
    <property type="evidence" value="ECO:0007669"/>
    <property type="project" value="UniProtKB-KW"/>
</dbReference>
<evidence type="ECO:0000259" key="6">
    <source>
        <dbReference type="PROSITE" id="PS50830"/>
    </source>
</evidence>
<name>C1DEC8_AZOVD</name>
<protein>
    <submittedName>
        <fullName evidence="7">Staphylococcus nuclease (SNase-like) protein</fullName>
    </submittedName>
</protein>
<dbReference type="PROSITE" id="PS50830">
    <property type="entry name" value="TNASE_3"/>
    <property type="match status" value="1"/>
</dbReference>
<dbReference type="STRING" id="322710.Avin_19010"/>
<evidence type="ECO:0000256" key="4">
    <source>
        <dbReference type="SAM" id="MobiDB-lite"/>
    </source>
</evidence>
<evidence type="ECO:0000313" key="7">
    <source>
        <dbReference type="EMBL" id="ACO78113.1"/>
    </source>
</evidence>
<organism evidence="7 8">
    <name type="scientific">Azotobacter vinelandii (strain DJ / ATCC BAA-1303)</name>
    <dbReference type="NCBI Taxonomy" id="322710"/>
    <lineage>
        <taxon>Bacteria</taxon>
        <taxon>Pseudomonadati</taxon>
        <taxon>Pseudomonadota</taxon>
        <taxon>Gammaproteobacteria</taxon>
        <taxon>Pseudomonadales</taxon>
        <taxon>Pseudomonadaceae</taxon>
        <taxon>Azotobacter</taxon>
    </lineage>
</organism>
<evidence type="ECO:0000256" key="2">
    <source>
        <dbReference type="ARBA" id="ARBA00022759"/>
    </source>
</evidence>
<dbReference type="EMBL" id="CP001157">
    <property type="protein sequence ID" value="ACO78113.1"/>
    <property type="molecule type" value="Genomic_DNA"/>
</dbReference>
<dbReference type="EnsemblBacteria" id="ACO78113">
    <property type="protein sequence ID" value="ACO78113"/>
    <property type="gene ID" value="Avin_19010"/>
</dbReference>
<keyword evidence="2" id="KW-0255">Endonuclease</keyword>
<feature type="compositionally biased region" description="Basic residues" evidence="4">
    <location>
        <begin position="158"/>
        <end position="167"/>
    </location>
</feature>
<keyword evidence="8" id="KW-1185">Reference proteome</keyword>
<feature type="chain" id="PRO_5002906226" evidence="5">
    <location>
        <begin position="24"/>
        <end position="167"/>
    </location>
</feature>
<reference evidence="7 8" key="1">
    <citation type="journal article" date="2009" name="J. Bacteriol.">
        <title>Genome sequence of Azotobacter vinelandii, an obligate aerobe specialized to support diverse anaerobic metabolic processes.</title>
        <authorList>
            <person name="Setubal J.C."/>
            <person name="dos Santos P."/>
            <person name="Goldman B.S."/>
            <person name="Ertesvag H."/>
            <person name="Espin G."/>
            <person name="Rubio L.M."/>
            <person name="Valla S."/>
            <person name="Almeida N.F."/>
            <person name="Balasubramanian D."/>
            <person name="Cromes L."/>
            <person name="Curatti L."/>
            <person name="Du Z."/>
            <person name="Godsy E."/>
            <person name="Goodner B."/>
            <person name="Hellner-Burris K."/>
            <person name="Hernandez J.A."/>
            <person name="Houmiel K."/>
            <person name="Imperial J."/>
            <person name="Kennedy C."/>
            <person name="Larson T.J."/>
            <person name="Latreille P."/>
            <person name="Ligon L.S."/>
            <person name="Lu J."/>
            <person name="Maerk M."/>
            <person name="Miller N.M."/>
            <person name="Norton S."/>
            <person name="O'Carroll I.P."/>
            <person name="Paulsen I."/>
            <person name="Raulfs E.C."/>
            <person name="Roemer R."/>
            <person name="Rosser J."/>
            <person name="Segura D."/>
            <person name="Slater S."/>
            <person name="Stricklin S.L."/>
            <person name="Studholme D.J."/>
            <person name="Sun J."/>
            <person name="Viana C.J."/>
            <person name="Wallin E."/>
            <person name="Wang B."/>
            <person name="Wheeler C."/>
            <person name="Zhu H."/>
            <person name="Dean D.R."/>
            <person name="Dixon R."/>
            <person name="Wood D."/>
        </authorList>
    </citation>
    <scope>NUCLEOTIDE SEQUENCE [LARGE SCALE GENOMIC DNA]</scope>
    <source>
        <strain evidence="8">DJ / ATCC BAA-1303</strain>
    </source>
</reference>
<dbReference type="eggNOG" id="COG1525">
    <property type="taxonomic scope" value="Bacteria"/>
</dbReference>
<dbReference type="PANTHER" id="PTHR12302:SF3">
    <property type="entry name" value="SERINE_THREONINE-PROTEIN KINASE 31"/>
    <property type="match status" value="1"/>
</dbReference>
<dbReference type="InterPro" id="IPR035437">
    <property type="entry name" value="SNase_OB-fold_sf"/>
</dbReference>
<dbReference type="Proteomes" id="UP000002424">
    <property type="component" value="Chromosome"/>
</dbReference>
<dbReference type="RefSeq" id="WP_012700522.1">
    <property type="nucleotide sequence ID" value="NC_012560.1"/>
</dbReference>
<dbReference type="OrthoDB" id="9805504at2"/>
<dbReference type="GeneID" id="88185141"/>
<dbReference type="GO" id="GO:0016787">
    <property type="term" value="F:hydrolase activity"/>
    <property type="evidence" value="ECO:0007669"/>
    <property type="project" value="UniProtKB-KW"/>
</dbReference>